<dbReference type="AlphaFoldDB" id="A0A9W6TPC3"/>
<sequence length="153" mass="16524">MPSHVVLKWHAPGAACTMKTDALPIEVQLIGGFVVGTRDARAKWIRRTLEAERAAEKAVALTASATAHAISAARRALARVVDRSERTLSGSEVRLARDVLDAHRAEQPLLRSSGFTQVENAMLLGAVLADCLMTMVNRIDVNAATKHCFAIIE</sequence>
<accession>A0A9W6TPC3</accession>
<protein>
    <submittedName>
        <fullName evidence="1">Unnamed protein product</fullName>
    </submittedName>
</protein>
<reference evidence="1" key="1">
    <citation type="submission" date="2023-04" db="EMBL/GenBank/DDBJ databases">
        <title>Phytophthora lilii NBRC 32176.</title>
        <authorList>
            <person name="Ichikawa N."/>
            <person name="Sato H."/>
            <person name="Tonouchi N."/>
        </authorList>
    </citation>
    <scope>NUCLEOTIDE SEQUENCE</scope>
    <source>
        <strain evidence="1">NBRC 32176</strain>
    </source>
</reference>
<keyword evidence="2" id="KW-1185">Reference proteome</keyword>
<gene>
    <name evidence="1" type="ORF">Plil01_000580500</name>
</gene>
<name>A0A9W6TPC3_9STRA</name>
<proteinExistence type="predicted"/>
<organism evidence="1 2">
    <name type="scientific">Phytophthora lilii</name>
    <dbReference type="NCBI Taxonomy" id="2077276"/>
    <lineage>
        <taxon>Eukaryota</taxon>
        <taxon>Sar</taxon>
        <taxon>Stramenopiles</taxon>
        <taxon>Oomycota</taxon>
        <taxon>Peronosporomycetes</taxon>
        <taxon>Peronosporales</taxon>
        <taxon>Peronosporaceae</taxon>
        <taxon>Phytophthora</taxon>
    </lineage>
</organism>
<comment type="caution">
    <text evidence="1">The sequence shown here is derived from an EMBL/GenBank/DDBJ whole genome shotgun (WGS) entry which is preliminary data.</text>
</comment>
<evidence type="ECO:0000313" key="1">
    <source>
        <dbReference type="EMBL" id="GMF16349.1"/>
    </source>
</evidence>
<dbReference type="Proteomes" id="UP001165083">
    <property type="component" value="Unassembled WGS sequence"/>
</dbReference>
<evidence type="ECO:0000313" key="2">
    <source>
        <dbReference type="Proteomes" id="UP001165083"/>
    </source>
</evidence>
<dbReference type="EMBL" id="BSXW01000249">
    <property type="protein sequence ID" value="GMF16349.1"/>
    <property type="molecule type" value="Genomic_DNA"/>
</dbReference>